<reference evidence="1" key="1">
    <citation type="submission" date="2018-05" db="EMBL/GenBank/DDBJ databases">
        <authorList>
            <person name="Lanie J.A."/>
            <person name="Ng W.-L."/>
            <person name="Kazmierczak K.M."/>
            <person name="Andrzejewski T.M."/>
            <person name="Davidsen T.M."/>
            <person name="Wayne K.J."/>
            <person name="Tettelin H."/>
            <person name="Glass J.I."/>
            <person name="Rusch D."/>
            <person name="Podicherti R."/>
            <person name="Tsui H.-C.T."/>
            <person name="Winkler M.E."/>
        </authorList>
    </citation>
    <scope>NUCLEOTIDE SEQUENCE</scope>
</reference>
<proteinExistence type="predicted"/>
<evidence type="ECO:0000313" key="1">
    <source>
        <dbReference type="EMBL" id="SVD46597.1"/>
    </source>
</evidence>
<feature type="non-terminal residue" evidence="1">
    <location>
        <position position="1"/>
    </location>
</feature>
<dbReference type="SUPFAM" id="SSF53271">
    <property type="entry name" value="PRTase-like"/>
    <property type="match status" value="1"/>
</dbReference>
<protein>
    <recommendedName>
        <fullName evidence="2">Ribose-phosphate pyrophosphokinase N-terminal domain-containing protein</fullName>
    </recommendedName>
</protein>
<dbReference type="Gene3D" id="3.40.50.2020">
    <property type="match status" value="2"/>
</dbReference>
<dbReference type="AlphaFoldDB" id="A0A382VJC0"/>
<sequence>ASPLENLVTTDSIMATEAVRVARNINQLTIAPLIGEAMLRISLENSVSSLFD</sequence>
<gene>
    <name evidence="1" type="ORF">METZ01_LOCUS399451</name>
</gene>
<evidence type="ECO:0008006" key="2">
    <source>
        <dbReference type="Google" id="ProtNLM"/>
    </source>
</evidence>
<name>A0A382VJC0_9ZZZZ</name>
<organism evidence="1">
    <name type="scientific">marine metagenome</name>
    <dbReference type="NCBI Taxonomy" id="408172"/>
    <lineage>
        <taxon>unclassified sequences</taxon>
        <taxon>metagenomes</taxon>
        <taxon>ecological metagenomes</taxon>
    </lineage>
</organism>
<dbReference type="EMBL" id="UINC01152421">
    <property type="protein sequence ID" value="SVD46597.1"/>
    <property type="molecule type" value="Genomic_DNA"/>
</dbReference>
<dbReference type="InterPro" id="IPR029057">
    <property type="entry name" value="PRTase-like"/>
</dbReference>
<accession>A0A382VJC0</accession>